<keyword evidence="2" id="KW-1185">Reference proteome</keyword>
<reference evidence="1" key="1">
    <citation type="submission" date="2025-08" db="UniProtKB">
        <authorList>
            <consortium name="Ensembl"/>
        </authorList>
    </citation>
    <scope>IDENTIFICATION</scope>
</reference>
<protein>
    <submittedName>
        <fullName evidence="1">Uncharacterized protein</fullName>
    </submittedName>
</protein>
<evidence type="ECO:0000313" key="2">
    <source>
        <dbReference type="Proteomes" id="UP000694393"/>
    </source>
</evidence>
<dbReference type="Ensembl" id="ENSPCET00000021397.1">
    <property type="protein sequence ID" value="ENSPCEP00000020679.1"/>
    <property type="gene ID" value="ENSPCEG00000015979.1"/>
</dbReference>
<organism evidence="1 2">
    <name type="scientific">Pelusios castaneus</name>
    <name type="common">West African mud turtle</name>
    <dbReference type="NCBI Taxonomy" id="367368"/>
    <lineage>
        <taxon>Eukaryota</taxon>
        <taxon>Metazoa</taxon>
        <taxon>Chordata</taxon>
        <taxon>Craniata</taxon>
        <taxon>Vertebrata</taxon>
        <taxon>Euteleostomi</taxon>
        <taxon>Archelosauria</taxon>
        <taxon>Testudinata</taxon>
        <taxon>Testudines</taxon>
        <taxon>Pleurodira</taxon>
        <taxon>Pelomedusidae</taxon>
        <taxon>Pelusios</taxon>
    </lineage>
</organism>
<dbReference type="Proteomes" id="UP000694393">
    <property type="component" value="Unplaced"/>
</dbReference>
<accession>A0A8C8SGT7</accession>
<dbReference type="AlphaFoldDB" id="A0A8C8SGT7"/>
<proteinExistence type="predicted"/>
<evidence type="ECO:0000313" key="1">
    <source>
        <dbReference type="Ensembl" id="ENSPCEP00000020679.1"/>
    </source>
</evidence>
<reference evidence="1" key="2">
    <citation type="submission" date="2025-09" db="UniProtKB">
        <authorList>
            <consortium name="Ensembl"/>
        </authorList>
    </citation>
    <scope>IDENTIFICATION</scope>
</reference>
<name>A0A8C8SGT7_9SAUR</name>
<sequence>MCPRHTHSGVANPGVGQWKIQPGLWLPGVPKHLRDLSDQVFVGGFPEDEAFMQWVALLSQEMDRGLQTLGGLTTQETGDKEANLAVSLCQLPSTQ</sequence>